<feature type="transmembrane region" description="Helical" evidence="7">
    <location>
        <begin position="40"/>
        <end position="61"/>
    </location>
</feature>
<dbReference type="PANTHER" id="PTHR43386">
    <property type="entry name" value="OLIGOPEPTIDE TRANSPORT SYSTEM PERMEASE PROTEIN APPC"/>
    <property type="match status" value="1"/>
</dbReference>
<dbReference type="RefSeq" id="WP_156705203.1">
    <property type="nucleotide sequence ID" value="NZ_CACRUX010000057.1"/>
</dbReference>
<dbReference type="InterPro" id="IPR025966">
    <property type="entry name" value="OppC_N"/>
</dbReference>
<evidence type="ECO:0000259" key="8">
    <source>
        <dbReference type="PROSITE" id="PS50928"/>
    </source>
</evidence>
<dbReference type="InterPro" id="IPR050366">
    <property type="entry name" value="BP-dependent_transpt_permease"/>
</dbReference>
<evidence type="ECO:0000256" key="2">
    <source>
        <dbReference type="ARBA" id="ARBA00022448"/>
    </source>
</evidence>
<dbReference type="GO" id="GO:0005886">
    <property type="term" value="C:plasma membrane"/>
    <property type="evidence" value="ECO:0007669"/>
    <property type="project" value="UniProtKB-SubCell"/>
</dbReference>
<dbReference type="Pfam" id="PF12911">
    <property type="entry name" value="OppC_N"/>
    <property type="match status" value="1"/>
</dbReference>
<reference evidence="9" key="1">
    <citation type="submission" date="2019-11" db="EMBL/GenBank/DDBJ databases">
        <authorList>
            <person name="Feng L."/>
        </authorList>
    </citation>
    <scope>NUCLEOTIDE SEQUENCE</scope>
    <source>
        <strain evidence="9">VrattiLFYP33</strain>
    </source>
</reference>
<feature type="transmembrane region" description="Helical" evidence="7">
    <location>
        <begin position="236"/>
        <end position="258"/>
    </location>
</feature>
<feature type="transmembrane region" description="Helical" evidence="7">
    <location>
        <begin position="209"/>
        <end position="230"/>
    </location>
</feature>
<keyword evidence="2 7" id="KW-0813">Transport</keyword>
<dbReference type="EMBL" id="CACRUX010000057">
    <property type="protein sequence ID" value="VYU28256.1"/>
    <property type="molecule type" value="Genomic_DNA"/>
</dbReference>
<accession>A0A6N3DG80</accession>
<dbReference type="InterPro" id="IPR035906">
    <property type="entry name" value="MetI-like_sf"/>
</dbReference>
<proteinExistence type="inferred from homology"/>
<evidence type="ECO:0000313" key="9">
    <source>
        <dbReference type="EMBL" id="VYU28256.1"/>
    </source>
</evidence>
<dbReference type="PROSITE" id="PS50928">
    <property type="entry name" value="ABC_TM1"/>
    <property type="match status" value="1"/>
</dbReference>
<organism evidence="9">
    <name type="scientific">Veillonella ratti</name>
    <dbReference type="NCBI Taxonomy" id="103892"/>
    <lineage>
        <taxon>Bacteria</taxon>
        <taxon>Bacillati</taxon>
        <taxon>Bacillota</taxon>
        <taxon>Negativicutes</taxon>
        <taxon>Veillonellales</taxon>
        <taxon>Veillonellaceae</taxon>
        <taxon>Veillonella</taxon>
    </lineage>
</organism>
<keyword evidence="4 7" id="KW-0812">Transmembrane</keyword>
<evidence type="ECO:0000256" key="4">
    <source>
        <dbReference type="ARBA" id="ARBA00022692"/>
    </source>
</evidence>
<keyword evidence="6 7" id="KW-0472">Membrane</keyword>
<evidence type="ECO:0000256" key="7">
    <source>
        <dbReference type="RuleBase" id="RU363032"/>
    </source>
</evidence>
<dbReference type="AlphaFoldDB" id="A0A6N3DG80"/>
<evidence type="ECO:0000256" key="3">
    <source>
        <dbReference type="ARBA" id="ARBA00022475"/>
    </source>
</evidence>
<feature type="transmembrane region" description="Helical" evidence="7">
    <location>
        <begin position="270"/>
        <end position="289"/>
    </location>
</feature>
<feature type="transmembrane region" description="Helical" evidence="7">
    <location>
        <begin position="166"/>
        <end position="183"/>
    </location>
</feature>
<sequence>MKLTDDFLPLRAHGTTADVTAEVVYRPRPNAWHRLKENKLALFGLFIIICMLLLAIVGPWLSPYTYADQNLAEANQAPSAAHWFGTDTLGRDLYVRVVYGARISLAVGFVAAAINLAIGVIYGGVAGFFGGKVDRLMMSFVDILYGIPLLLYVILLMVVLSPGLTSIFIALGIAYWLTMARIVRSRIVTLKNEEYVLAARSMGVPASRILFRHMLPNCVGPIIITMTLAIPEAIFTEAFLSFIGLGVSAPMASWGVLAAEGINSIRSYPFQLVAPALAIAITMLGFTFFGDGLRNALDPKGEVKR</sequence>
<dbReference type="GO" id="GO:0055085">
    <property type="term" value="P:transmembrane transport"/>
    <property type="evidence" value="ECO:0007669"/>
    <property type="project" value="InterPro"/>
</dbReference>
<dbReference type="SUPFAM" id="SSF161098">
    <property type="entry name" value="MetI-like"/>
    <property type="match status" value="1"/>
</dbReference>
<keyword evidence="5 7" id="KW-1133">Transmembrane helix</keyword>
<feature type="transmembrane region" description="Helical" evidence="7">
    <location>
        <begin position="103"/>
        <end position="128"/>
    </location>
</feature>
<dbReference type="PANTHER" id="PTHR43386:SF22">
    <property type="entry name" value="OLIGOPEPTIDE TRANSPORT SYSTEM PERMEASE PROTEIN OPPC"/>
    <property type="match status" value="1"/>
</dbReference>
<evidence type="ECO:0000256" key="5">
    <source>
        <dbReference type="ARBA" id="ARBA00022989"/>
    </source>
</evidence>
<dbReference type="Pfam" id="PF00528">
    <property type="entry name" value="BPD_transp_1"/>
    <property type="match status" value="1"/>
</dbReference>
<evidence type="ECO:0000256" key="6">
    <source>
        <dbReference type="ARBA" id="ARBA00023136"/>
    </source>
</evidence>
<feature type="domain" description="ABC transmembrane type-1" evidence="8">
    <location>
        <begin position="101"/>
        <end position="290"/>
    </location>
</feature>
<keyword evidence="3" id="KW-1003">Cell membrane</keyword>
<dbReference type="Gene3D" id="1.10.3720.10">
    <property type="entry name" value="MetI-like"/>
    <property type="match status" value="1"/>
</dbReference>
<dbReference type="InterPro" id="IPR000515">
    <property type="entry name" value="MetI-like"/>
</dbReference>
<dbReference type="CDD" id="cd06261">
    <property type="entry name" value="TM_PBP2"/>
    <property type="match status" value="1"/>
</dbReference>
<protein>
    <submittedName>
        <fullName evidence="9">Oligopeptide transport system permease protein OppC</fullName>
    </submittedName>
</protein>
<name>A0A6N3DG80_9FIRM</name>
<evidence type="ECO:0000256" key="1">
    <source>
        <dbReference type="ARBA" id="ARBA00004651"/>
    </source>
</evidence>
<comment type="subcellular location">
    <subcellularLocation>
        <location evidence="1 7">Cell membrane</location>
        <topology evidence="1 7">Multi-pass membrane protein</topology>
    </subcellularLocation>
</comment>
<gene>
    <name evidence="9" type="primary">oppC</name>
    <name evidence="9" type="ORF">VRLFYP33_01638</name>
</gene>
<comment type="similarity">
    <text evidence="7">Belongs to the binding-protein-dependent transport system permease family.</text>
</comment>